<dbReference type="EMBL" id="KZ084098">
    <property type="protein sequence ID" value="OSD03986.1"/>
    <property type="molecule type" value="Genomic_DNA"/>
</dbReference>
<evidence type="ECO:0000313" key="2">
    <source>
        <dbReference type="EMBL" id="OSD03986.1"/>
    </source>
</evidence>
<accession>A0A1Y2IS92</accession>
<protein>
    <submittedName>
        <fullName evidence="2">Uncharacterized protein</fullName>
    </submittedName>
</protein>
<proteinExistence type="predicted"/>
<feature type="region of interest" description="Disordered" evidence="1">
    <location>
        <begin position="72"/>
        <end position="91"/>
    </location>
</feature>
<dbReference type="Proteomes" id="UP000193067">
    <property type="component" value="Unassembled WGS sequence"/>
</dbReference>
<evidence type="ECO:0000313" key="3">
    <source>
        <dbReference type="Proteomes" id="UP000193067"/>
    </source>
</evidence>
<sequence>MLLYSIQLFPRRHECTTLLDRLRMHEHDPSSRSTIATLLPIAERHDERTQYVRRGSAVTTPVCRSHAVKRGPKVGTTHFEGQAKQAGDRSRIRQTLELEREDSHTDPDAHARRPRAYLSLPVTGSLRDRPGEIARRTLSICRCIGPGETVAMAEGVDTVTWPARRAGDVCMIYVAVGDGGTGTTRSMRAGVGALSKAECCRIWMARPRSNHVQYVYRPSCAQL</sequence>
<dbReference type="AlphaFoldDB" id="A0A1Y2IS92"/>
<gene>
    <name evidence="2" type="ORF">PYCCODRAFT_166148</name>
</gene>
<evidence type="ECO:0000256" key="1">
    <source>
        <dbReference type="SAM" id="MobiDB-lite"/>
    </source>
</evidence>
<reference evidence="2 3" key="1">
    <citation type="journal article" date="2015" name="Biotechnol. Biofuels">
        <title>Enhanced degradation of softwood versus hardwood by the white-rot fungus Pycnoporus coccineus.</title>
        <authorList>
            <person name="Couturier M."/>
            <person name="Navarro D."/>
            <person name="Chevret D."/>
            <person name="Henrissat B."/>
            <person name="Piumi F."/>
            <person name="Ruiz-Duenas F.J."/>
            <person name="Martinez A.T."/>
            <person name="Grigoriev I.V."/>
            <person name="Riley R."/>
            <person name="Lipzen A."/>
            <person name="Berrin J.G."/>
            <person name="Master E.R."/>
            <person name="Rosso M.N."/>
        </authorList>
    </citation>
    <scope>NUCLEOTIDE SEQUENCE [LARGE SCALE GENOMIC DNA]</scope>
    <source>
        <strain evidence="2 3">BRFM310</strain>
    </source>
</reference>
<organism evidence="2 3">
    <name type="scientific">Trametes coccinea (strain BRFM310)</name>
    <name type="common">Pycnoporus coccineus</name>
    <dbReference type="NCBI Taxonomy" id="1353009"/>
    <lineage>
        <taxon>Eukaryota</taxon>
        <taxon>Fungi</taxon>
        <taxon>Dikarya</taxon>
        <taxon>Basidiomycota</taxon>
        <taxon>Agaricomycotina</taxon>
        <taxon>Agaricomycetes</taxon>
        <taxon>Polyporales</taxon>
        <taxon>Polyporaceae</taxon>
        <taxon>Trametes</taxon>
    </lineage>
</organism>
<name>A0A1Y2IS92_TRAC3</name>
<keyword evidence="3" id="KW-1185">Reference proteome</keyword>